<organism evidence="2 3">
    <name type="scientific">Athelia psychrophila</name>
    <dbReference type="NCBI Taxonomy" id="1759441"/>
    <lineage>
        <taxon>Eukaryota</taxon>
        <taxon>Fungi</taxon>
        <taxon>Dikarya</taxon>
        <taxon>Basidiomycota</taxon>
        <taxon>Agaricomycotina</taxon>
        <taxon>Agaricomycetes</taxon>
        <taxon>Agaricomycetidae</taxon>
        <taxon>Atheliales</taxon>
        <taxon>Atheliaceae</taxon>
        <taxon>Athelia</taxon>
    </lineage>
</organism>
<evidence type="ECO:0000256" key="1">
    <source>
        <dbReference type="SAM" id="Phobius"/>
    </source>
</evidence>
<keyword evidence="1" id="KW-0472">Membrane</keyword>
<sequence length="230" mass="26155">MISQRRLFPLCAYLICIFGNIPAILMVMHMKGHNSFTVLHVQHNSSHNEILRQAHKVDIVDTETEASRLATTYGIKGTSVLSTLSSVSFPISFPFDFMHLIYENVLKNLILLWTGDYKGLDSGTRSYELKFWDVIGAASAASGETIPGAFGARLQNVANDKALCTADMWSFWMLYLGPILLSKKFEREIYYTHFIGLVKLVNLCLQFELFCRDVAIIHSGFQDWVKKYEQ</sequence>
<keyword evidence="3" id="KW-1185">Reference proteome</keyword>
<proteinExistence type="predicted"/>
<evidence type="ECO:0000313" key="3">
    <source>
        <dbReference type="Proteomes" id="UP000076532"/>
    </source>
</evidence>
<keyword evidence="1" id="KW-1133">Transmembrane helix</keyword>
<dbReference type="OrthoDB" id="2404451at2759"/>
<dbReference type="Proteomes" id="UP000076532">
    <property type="component" value="Unassembled WGS sequence"/>
</dbReference>
<name>A0A166GEV1_9AGAM</name>
<dbReference type="AlphaFoldDB" id="A0A166GEV1"/>
<dbReference type="PANTHER" id="PTHR46579:SF1">
    <property type="entry name" value="F5_8 TYPE C DOMAIN-CONTAINING PROTEIN"/>
    <property type="match status" value="1"/>
</dbReference>
<evidence type="ECO:0000313" key="2">
    <source>
        <dbReference type="EMBL" id="KZP17763.1"/>
    </source>
</evidence>
<gene>
    <name evidence="2" type="ORF">FIBSPDRAFT_911891</name>
</gene>
<keyword evidence="1" id="KW-0812">Transmembrane</keyword>
<feature type="transmembrane region" description="Helical" evidence="1">
    <location>
        <begin position="7"/>
        <end position="28"/>
    </location>
</feature>
<dbReference type="PANTHER" id="PTHR46579">
    <property type="entry name" value="F5/8 TYPE C DOMAIN-CONTAINING PROTEIN-RELATED"/>
    <property type="match status" value="1"/>
</dbReference>
<protein>
    <submittedName>
        <fullName evidence="2">Uncharacterized protein</fullName>
    </submittedName>
</protein>
<accession>A0A166GEV1</accession>
<reference evidence="2 3" key="1">
    <citation type="journal article" date="2016" name="Mol. Biol. Evol.">
        <title>Comparative Genomics of Early-Diverging Mushroom-Forming Fungi Provides Insights into the Origins of Lignocellulose Decay Capabilities.</title>
        <authorList>
            <person name="Nagy L.G."/>
            <person name="Riley R."/>
            <person name="Tritt A."/>
            <person name="Adam C."/>
            <person name="Daum C."/>
            <person name="Floudas D."/>
            <person name="Sun H."/>
            <person name="Yadav J.S."/>
            <person name="Pangilinan J."/>
            <person name="Larsson K.H."/>
            <person name="Matsuura K."/>
            <person name="Barry K."/>
            <person name="Labutti K."/>
            <person name="Kuo R."/>
            <person name="Ohm R.A."/>
            <person name="Bhattacharya S.S."/>
            <person name="Shirouzu T."/>
            <person name="Yoshinaga Y."/>
            <person name="Martin F.M."/>
            <person name="Grigoriev I.V."/>
            <person name="Hibbett D.S."/>
        </authorList>
    </citation>
    <scope>NUCLEOTIDE SEQUENCE [LARGE SCALE GENOMIC DNA]</scope>
    <source>
        <strain evidence="2 3">CBS 109695</strain>
    </source>
</reference>
<dbReference type="EMBL" id="KV417579">
    <property type="protein sequence ID" value="KZP17763.1"/>
    <property type="molecule type" value="Genomic_DNA"/>
</dbReference>
<dbReference type="STRING" id="436010.A0A166GEV1"/>